<dbReference type="WBParaSite" id="NBR_0002057001-mRNA-1">
    <property type="protein sequence ID" value="NBR_0002057001-mRNA-1"/>
    <property type="gene ID" value="NBR_0002057001"/>
</dbReference>
<feature type="compositionally biased region" description="Low complexity" evidence="1">
    <location>
        <begin position="1"/>
        <end position="14"/>
    </location>
</feature>
<dbReference type="AlphaFoldDB" id="A0A0N4YTJ8"/>
<keyword evidence="3" id="KW-1185">Reference proteome</keyword>
<evidence type="ECO:0000256" key="1">
    <source>
        <dbReference type="SAM" id="MobiDB-lite"/>
    </source>
</evidence>
<evidence type="ECO:0000313" key="4">
    <source>
        <dbReference type="WBParaSite" id="NBR_0002057001-mRNA-1"/>
    </source>
</evidence>
<reference evidence="2 3" key="2">
    <citation type="submission" date="2018-11" db="EMBL/GenBank/DDBJ databases">
        <authorList>
            <consortium name="Pathogen Informatics"/>
        </authorList>
    </citation>
    <scope>NUCLEOTIDE SEQUENCE [LARGE SCALE GENOMIC DNA]</scope>
</reference>
<evidence type="ECO:0000313" key="2">
    <source>
        <dbReference type="EMBL" id="VDL84308.1"/>
    </source>
</evidence>
<protein>
    <submittedName>
        <fullName evidence="2 4">Uncharacterized protein</fullName>
    </submittedName>
</protein>
<name>A0A0N4YTJ8_NIPBR</name>
<sequence length="115" mass="12783">MMTSRGSSSARASAVTEPYGHADNASTECQGANMLYQQKNSLSTPHTGLCRLLYRLVRQPVICDEISGCTGRNGFWTMTTHLEHYMDAVLCFVPTMLEQFLQTPTSTLFSRLLVT</sequence>
<gene>
    <name evidence="2" type="ORF">NBR_LOCUS20571</name>
</gene>
<proteinExistence type="predicted"/>
<dbReference type="Proteomes" id="UP000271162">
    <property type="component" value="Unassembled WGS sequence"/>
</dbReference>
<feature type="region of interest" description="Disordered" evidence="1">
    <location>
        <begin position="1"/>
        <end position="22"/>
    </location>
</feature>
<dbReference type="EMBL" id="UYSL01025288">
    <property type="protein sequence ID" value="VDL84308.1"/>
    <property type="molecule type" value="Genomic_DNA"/>
</dbReference>
<evidence type="ECO:0000313" key="3">
    <source>
        <dbReference type="Proteomes" id="UP000271162"/>
    </source>
</evidence>
<organism evidence="4">
    <name type="scientific">Nippostrongylus brasiliensis</name>
    <name type="common">Rat hookworm</name>
    <dbReference type="NCBI Taxonomy" id="27835"/>
    <lineage>
        <taxon>Eukaryota</taxon>
        <taxon>Metazoa</taxon>
        <taxon>Ecdysozoa</taxon>
        <taxon>Nematoda</taxon>
        <taxon>Chromadorea</taxon>
        <taxon>Rhabditida</taxon>
        <taxon>Rhabditina</taxon>
        <taxon>Rhabditomorpha</taxon>
        <taxon>Strongyloidea</taxon>
        <taxon>Heligmosomidae</taxon>
        <taxon>Nippostrongylus</taxon>
    </lineage>
</organism>
<reference evidence="4" key="1">
    <citation type="submission" date="2017-02" db="UniProtKB">
        <authorList>
            <consortium name="WormBaseParasite"/>
        </authorList>
    </citation>
    <scope>IDENTIFICATION</scope>
</reference>
<accession>A0A0N4YTJ8</accession>